<protein>
    <submittedName>
        <fullName evidence="1">Uncharacterized protein</fullName>
    </submittedName>
</protein>
<comment type="caution">
    <text evidence="1">The sequence shown here is derived from an EMBL/GenBank/DDBJ whole genome shotgun (WGS) entry which is preliminary data.</text>
</comment>
<reference evidence="1" key="1">
    <citation type="submission" date="2021-01" db="EMBL/GenBank/DDBJ databases">
        <authorList>
            <consortium name="Genoscope - CEA"/>
            <person name="William W."/>
        </authorList>
    </citation>
    <scope>NUCLEOTIDE SEQUENCE</scope>
</reference>
<sequence>MYQVSNSLLANRELLEKQQWVKKLQEENIQDFQINLFRVWCMDISNDLSLMAIGGISSNHTVFIYNQPNMTLCNQMQATSHQVYLLQFSQRDKYLCAGCYGQQILLWNVDDIKQIQNAQYRRVIKTEFGVIARILFFNNEKQLCFQGLSHLFTINLEANNQAKIIKINHKPSSFDITQSKLYEVGKSSIIYIRDIFREKILRFICCNHSQFDEIVVSRKSHFIVVSSQQNIYYFNTINGKLIRKGRTNGRVQSMKLASDNKLLIFFSTQPSEQFDKLYFFNLETGQLLLIYATQISQPTFIYKMMPKKFIFGKINSIEIWNL</sequence>
<dbReference type="OMA" id="CMDISND"/>
<organism evidence="1 2">
    <name type="scientific">Paramecium octaurelia</name>
    <dbReference type="NCBI Taxonomy" id="43137"/>
    <lineage>
        <taxon>Eukaryota</taxon>
        <taxon>Sar</taxon>
        <taxon>Alveolata</taxon>
        <taxon>Ciliophora</taxon>
        <taxon>Intramacronucleata</taxon>
        <taxon>Oligohymenophorea</taxon>
        <taxon>Peniculida</taxon>
        <taxon>Parameciidae</taxon>
        <taxon>Paramecium</taxon>
    </lineage>
</organism>
<gene>
    <name evidence="1" type="ORF">POCTA_138.1.T0260389</name>
</gene>
<dbReference type="AlphaFoldDB" id="A0A8S1TN49"/>
<evidence type="ECO:0000313" key="1">
    <source>
        <dbReference type="EMBL" id="CAD8152682.1"/>
    </source>
</evidence>
<dbReference type="OrthoDB" id="315836at2759"/>
<name>A0A8S1TN49_PAROT</name>
<dbReference type="EMBL" id="CAJJDP010000026">
    <property type="protein sequence ID" value="CAD8152682.1"/>
    <property type="molecule type" value="Genomic_DNA"/>
</dbReference>
<evidence type="ECO:0000313" key="2">
    <source>
        <dbReference type="Proteomes" id="UP000683925"/>
    </source>
</evidence>
<dbReference type="SMART" id="SM00320">
    <property type="entry name" value="WD40"/>
    <property type="match status" value="2"/>
</dbReference>
<accession>A0A8S1TN49</accession>
<dbReference type="Proteomes" id="UP000683925">
    <property type="component" value="Unassembled WGS sequence"/>
</dbReference>
<proteinExistence type="predicted"/>
<keyword evidence="2" id="KW-1185">Reference proteome</keyword>
<dbReference type="InterPro" id="IPR001680">
    <property type="entry name" value="WD40_rpt"/>
</dbReference>